<comment type="caution">
    <text evidence="14">The sequence shown here is derived from an EMBL/GenBank/DDBJ whole genome shotgun (WGS) entry which is preliminary data.</text>
</comment>
<evidence type="ECO:0000259" key="13">
    <source>
        <dbReference type="PROSITE" id="PS51384"/>
    </source>
</evidence>
<evidence type="ECO:0000256" key="8">
    <source>
        <dbReference type="ARBA" id="ARBA00022857"/>
    </source>
</evidence>
<evidence type="ECO:0000313" key="14">
    <source>
        <dbReference type="EMBL" id="MFD2618653.1"/>
    </source>
</evidence>
<dbReference type="RefSeq" id="WP_141191530.1">
    <property type="nucleotide sequence ID" value="NZ_JBHUMR010000024.1"/>
</dbReference>
<protein>
    <submittedName>
        <fullName evidence="14">Assimilatory sulfite reductase (NADPH) flavoprotein subunit</fullName>
        <ecNumber evidence="14">1.8.1.2</ecNumber>
    </submittedName>
</protein>
<dbReference type="SUPFAM" id="SSF52343">
    <property type="entry name" value="Ferredoxin reductase-like, C-terminal NADP-linked domain"/>
    <property type="match status" value="1"/>
</dbReference>
<keyword evidence="8" id="KW-0521">NADP</keyword>
<dbReference type="InterPro" id="IPR001433">
    <property type="entry name" value="OxRdtase_FAD/NAD-bd"/>
</dbReference>
<evidence type="ECO:0000256" key="2">
    <source>
        <dbReference type="ARBA" id="ARBA00001974"/>
    </source>
</evidence>
<dbReference type="InterPro" id="IPR039261">
    <property type="entry name" value="FNR_nucleotide-bd"/>
</dbReference>
<dbReference type="PRINTS" id="PR00369">
    <property type="entry name" value="FLAVODOXIN"/>
</dbReference>
<keyword evidence="7" id="KW-0274">FAD</keyword>
<dbReference type="InterPro" id="IPR001709">
    <property type="entry name" value="Flavoprot_Pyr_Nucl_cyt_Rdtase"/>
</dbReference>
<dbReference type="Proteomes" id="UP001597458">
    <property type="component" value="Unassembled WGS sequence"/>
</dbReference>
<evidence type="ECO:0000256" key="4">
    <source>
        <dbReference type="ARBA" id="ARBA00022605"/>
    </source>
</evidence>
<evidence type="ECO:0000256" key="10">
    <source>
        <dbReference type="ARBA" id="ARBA00023002"/>
    </source>
</evidence>
<dbReference type="PRINTS" id="PR00371">
    <property type="entry name" value="FPNCR"/>
</dbReference>
<dbReference type="GO" id="GO:0004783">
    <property type="term" value="F:sulfite reductase (NADPH) activity"/>
    <property type="evidence" value="ECO:0007669"/>
    <property type="project" value="UniProtKB-EC"/>
</dbReference>
<gene>
    <name evidence="14" type="ORF">ACFSTF_15290</name>
</gene>
<organism evidence="14 15">
    <name type="scientific">Terrilactibacillus laevilacticus</name>
    <dbReference type="NCBI Taxonomy" id="1380157"/>
    <lineage>
        <taxon>Bacteria</taxon>
        <taxon>Bacillati</taxon>
        <taxon>Bacillota</taxon>
        <taxon>Bacilli</taxon>
        <taxon>Bacillales</taxon>
        <taxon>Bacillaceae</taxon>
        <taxon>Terrilactibacillus</taxon>
    </lineage>
</organism>
<keyword evidence="15" id="KW-1185">Reference proteome</keyword>
<dbReference type="Gene3D" id="2.40.30.10">
    <property type="entry name" value="Translation factors"/>
    <property type="match status" value="1"/>
</dbReference>
<keyword evidence="9" id="KW-0249">Electron transport</keyword>
<name>A0ABW5PUQ4_9BACI</name>
<evidence type="ECO:0000256" key="7">
    <source>
        <dbReference type="ARBA" id="ARBA00022827"/>
    </source>
</evidence>
<dbReference type="NCBIfam" id="TIGR01931">
    <property type="entry name" value="cysJ"/>
    <property type="match status" value="1"/>
</dbReference>
<dbReference type="Gene3D" id="1.20.990.10">
    <property type="entry name" value="NADPH-cytochrome p450 Reductase, Chain A, domain 3"/>
    <property type="match status" value="1"/>
</dbReference>
<dbReference type="PROSITE" id="PS51384">
    <property type="entry name" value="FAD_FR"/>
    <property type="match status" value="1"/>
</dbReference>
<feature type="domain" description="FAD-binding FR-type" evidence="13">
    <location>
        <begin position="245"/>
        <end position="464"/>
    </location>
</feature>
<dbReference type="InterPro" id="IPR029039">
    <property type="entry name" value="Flavoprotein-like_sf"/>
</dbReference>
<dbReference type="CDD" id="cd06199">
    <property type="entry name" value="SiR"/>
    <property type="match status" value="1"/>
</dbReference>
<dbReference type="InterPro" id="IPR003097">
    <property type="entry name" value="CysJ-like_FAD-binding"/>
</dbReference>
<dbReference type="InterPro" id="IPR017938">
    <property type="entry name" value="Riboflavin_synthase-like_b-brl"/>
</dbReference>
<dbReference type="Pfam" id="PF00667">
    <property type="entry name" value="FAD_binding_1"/>
    <property type="match status" value="1"/>
</dbReference>
<dbReference type="InterPro" id="IPR010199">
    <property type="entry name" value="CysJ"/>
</dbReference>
<evidence type="ECO:0000256" key="5">
    <source>
        <dbReference type="ARBA" id="ARBA00022630"/>
    </source>
</evidence>
<accession>A0ABW5PUQ4</accession>
<evidence type="ECO:0000259" key="12">
    <source>
        <dbReference type="PROSITE" id="PS50902"/>
    </source>
</evidence>
<evidence type="ECO:0000256" key="11">
    <source>
        <dbReference type="ARBA" id="ARBA00023192"/>
    </source>
</evidence>
<keyword evidence="3" id="KW-0813">Transport</keyword>
<dbReference type="PIRSF" id="PIRSF000207">
    <property type="entry name" value="SiR-FP_CysJ"/>
    <property type="match status" value="1"/>
</dbReference>
<keyword evidence="4" id="KW-0028">Amino-acid biosynthesis</keyword>
<comment type="cofactor">
    <cofactor evidence="1">
        <name>FMN</name>
        <dbReference type="ChEBI" id="CHEBI:58210"/>
    </cofactor>
</comment>
<evidence type="ECO:0000256" key="6">
    <source>
        <dbReference type="ARBA" id="ARBA00022643"/>
    </source>
</evidence>
<dbReference type="PROSITE" id="PS50902">
    <property type="entry name" value="FLAVODOXIN_LIKE"/>
    <property type="match status" value="1"/>
</dbReference>
<dbReference type="PANTHER" id="PTHR19384:SF128">
    <property type="entry name" value="NADPH OXIDOREDUCTASE A"/>
    <property type="match status" value="1"/>
</dbReference>
<feature type="domain" description="Flavodoxin-like" evidence="12">
    <location>
        <begin position="75"/>
        <end position="213"/>
    </location>
</feature>
<proteinExistence type="predicted"/>
<keyword evidence="6" id="KW-0288">FMN</keyword>
<sequence>MQLQETNSPFSKEQVELLNRLLPSLSSYQKIWLSGYLSANQHGFEEVAATTTLEQSGLENEVSVQTANQVKTRDITILFGTDTGNSKGLAEVFSQKLEDQNFNVNLSSMEDFKPKSIKNVQDLLIVTSTHGDGDPPDNALSFHEFLHGKRAPKLEGVRFSVLSLGDASYEFFCQAGKDFDKRLEELGGERLYPRVDCDLDYEEPAAEWFEGVLEKLKEDQAKSTLIEGIQGQEQSITDSSNYSKTNPFKAEVLENINLNGRGSNKETHHLELDLEGSNLTFEPGDSLGILPENDPAIVNAIIERLGWNPDESITLNKQGDILSIREALSTYFDITTLTKPLLEKAAELSDNEELKQLVESNNREDITAYADGRDLLDLIQDFGPWKASAADFIKILRKLPARLYSIASSLKANPDEVHLTIGKVSYHAHGRDRKGVCSGQIAEQVKTGDRLSVYVQKNDNFRLPENPNSPVIMIGAGTGVAPYRAFLQEREALGTAGESWLFFGDQHFVTDFLYQIEWQKWLKDGVLSRLDIAFSRDTAEKVYVQHRMLEKSKDLYQWLEKGAHVYVCGDEKHMAKDVHQALLTIIEKEGNKSPEEADDYLASMRKEKRYQRDVY</sequence>
<dbReference type="Gene3D" id="3.40.50.360">
    <property type="match status" value="1"/>
</dbReference>
<dbReference type="PANTHER" id="PTHR19384">
    <property type="entry name" value="NITRIC OXIDE SYNTHASE-RELATED"/>
    <property type="match status" value="1"/>
</dbReference>
<reference evidence="15" key="1">
    <citation type="journal article" date="2019" name="Int. J. Syst. Evol. Microbiol.">
        <title>The Global Catalogue of Microorganisms (GCM) 10K type strain sequencing project: providing services to taxonomists for standard genome sequencing and annotation.</title>
        <authorList>
            <consortium name="The Broad Institute Genomics Platform"/>
            <consortium name="The Broad Institute Genome Sequencing Center for Infectious Disease"/>
            <person name="Wu L."/>
            <person name="Ma J."/>
        </authorList>
    </citation>
    <scope>NUCLEOTIDE SEQUENCE [LARGE SCALE GENOMIC DNA]</scope>
    <source>
        <strain evidence="15">TISTR 2241</strain>
    </source>
</reference>
<dbReference type="InterPro" id="IPR017927">
    <property type="entry name" value="FAD-bd_FR_type"/>
</dbReference>
<dbReference type="EC" id="1.8.1.2" evidence="14"/>
<dbReference type="InterPro" id="IPR001094">
    <property type="entry name" value="Flavdoxin-like"/>
</dbReference>
<dbReference type="EMBL" id="JBHUMR010000024">
    <property type="protein sequence ID" value="MFD2618653.1"/>
    <property type="molecule type" value="Genomic_DNA"/>
</dbReference>
<dbReference type="SUPFAM" id="SSF63380">
    <property type="entry name" value="Riboflavin synthase domain-like"/>
    <property type="match status" value="1"/>
</dbReference>
<dbReference type="Pfam" id="PF00175">
    <property type="entry name" value="NAD_binding_1"/>
    <property type="match status" value="1"/>
</dbReference>
<evidence type="ECO:0000313" key="15">
    <source>
        <dbReference type="Proteomes" id="UP001597458"/>
    </source>
</evidence>
<keyword evidence="10 14" id="KW-0560">Oxidoreductase</keyword>
<evidence type="ECO:0000256" key="3">
    <source>
        <dbReference type="ARBA" id="ARBA00022448"/>
    </source>
</evidence>
<keyword evidence="5" id="KW-0285">Flavoprotein</keyword>
<dbReference type="NCBIfam" id="NF004859">
    <property type="entry name" value="PRK06214.1"/>
    <property type="match status" value="1"/>
</dbReference>
<dbReference type="InterPro" id="IPR008254">
    <property type="entry name" value="Flavodoxin/NO_synth"/>
</dbReference>
<evidence type="ECO:0000256" key="9">
    <source>
        <dbReference type="ARBA" id="ARBA00022982"/>
    </source>
</evidence>
<evidence type="ECO:0000256" key="1">
    <source>
        <dbReference type="ARBA" id="ARBA00001917"/>
    </source>
</evidence>
<dbReference type="InterPro" id="IPR023173">
    <property type="entry name" value="NADPH_Cyt_P450_Rdtase_alpha"/>
</dbReference>
<dbReference type="Pfam" id="PF00258">
    <property type="entry name" value="Flavodoxin_1"/>
    <property type="match status" value="1"/>
</dbReference>
<keyword evidence="11" id="KW-0198">Cysteine biosynthesis</keyword>
<dbReference type="SUPFAM" id="SSF52218">
    <property type="entry name" value="Flavoproteins"/>
    <property type="match status" value="1"/>
</dbReference>
<dbReference type="Gene3D" id="3.40.50.80">
    <property type="entry name" value="Nucleotide-binding domain of ferredoxin-NADP reductase (FNR) module"/>
    <property type="match status" value="1"/>
</dbReference>
<comment type="cofactor">
    <cofactor evidence="2">
        <name>FAD</name>
        <dbReference type="ChEBI" id="CHEBI:57692"/>
    </cofactor>
</comment>